<accession>X6LM90</accession>
<gene>
    <name evidence="1" type="ORF">RFI_34965</name>
</gene>
<evidence type="ECO:0000313" key="1">
    <source>
        <dbReference type="EMBL" id="ETO02466.1"/>
    </source>
</evidence>
<evidence type="ECO:0008006" key="3">
    <source>
        <dbReference type="Google" id="ProtNLM"/>
    </source>
</evidence>
<dbReference type="EMBL" id="ASPP01035701">
    <property type="protein sequence ID" value="ETO02466.1"/>
    <property type="molecule type" value="Genomic_DNA"/>
</dbReference>
<organism evidence="1 2">
    <name type="scientific">Reticulomyxa filosa</name>
    <dbReference type="NCBI Taxonomy" id="46433"/>
    <lineage>
        <taxon>Eukaryota</taxon>
        <taxon>Sar</taxon>
        <taxon>Rhizaria</taxon>
        <taxon>Retaria</taxon>
        <taxon>Foraminifera</taxon>
        <taxon>Monothalamids</taxon>
        <taxon>Reticulomyxidae</taxon>
        <taxon>Reticulomyxa</taxon>
    </lineage>
</organism>
<dbReference type="AlphaFoldDB" id="X6LM90"/>
<name>X6LM90_RETFI</name>
<dbReference type="Proteomes" id="UP000023152">
    <property type="component" value="Unassembled WGS sequence"/>
</dbReference>
<evidence type="ECO:0000313" key="2">
    <source>
        <dbReference type="Proteomes" id="UP000023152"/>
    </source>
</evidence>
<keyword evidence="2" id="KW-1185">Reference proteome</keyword>
<comment type="caution">
    <text evidence="1">The sequence shown here is derived from an EMBL/GenBank/DDBJ whole genome shotgun (WGS) entry which is preliminary data.</text>
</comment>
<sequence>MEIDCTQHKNMDESLIVGENCLNQFLSQNPNSCPIELHDNCSYSQSRVAKRYINELDVICPRQFRQEQEQEQQLKMSTQQEHIEGETPGIVSCDFKGKVKHVNDHLEYSCCLQIVKCWFESFGCTHKCLKSAIDEHLTSNMKLHFDLVIKK</sequence>
<protein>
    <recommendedName>
        <fullName evidence="3">TRAF-type domain-containing protein</fullName>
    </recommendedName>
</protein>
<reference evidence="1 2" key="1">
    <citation type="journal article" date="2013" name="Curr. Biol.">
        <title>The Genome of the Foraminiferan Reticulomyxa filosa.</title>
        <authorList>
            <person name="Glockner G."/>
            <person name="Hulsmann N."/>
            <person name="Schleicher M."/>
            <person name="Noegel A.A."/>
            <person name="Eichinger L."/>
            <person name="Gallinger C."/>
            <person name="Pawlowski J."/>
            <person name="Sierra R."/>
            <person name="Euteneuer U."/>
            <person name="Pillet L."/>
            <person name="Moustafa A."/>
            <person name="Platzer M."/>
            <person name="Groth M."/>
            <person name="Szafranski K."/>
            <person name="Schliwa M."/>
        </authorList>
    </citation>
    <scope>NUCLEOTIDE SEQUENCE [LARGE SCALE GENOMIC DNA]</scope>
</reference>
<proteinExistence type="predicted"/>